<dbReference type="RefSeq" id="WP_033673175.1">
    <property type="nucleotide sequence ID" value="NZ_JOTM01000002.1"/>
</dbReference>
<dbReference type="eggNOG" id="ENOG5032Z7G">
    <property type="taxonomic scope" value="Bacteria"/>
</dbReference>
<feature type="transmembrane region" description="Helical" evidence="1">
    <location>
        <begin position="32"/>
        <end position="53"/>
    </location>
</feature>
<gene>
    <name evidence="2" type="ORF">BAGA_11870</name>
</gene>
<accession>A0A073KFF5</accession>
<keyword evidence="1" id="KW-0472">Membrane</keyword>
<dbReference type="STRING" id="574375.AZF08_07470"/>
<keyword evidence="1" id="KW-0812">Transmembrane</keyword>
<evidence type="ECO:0000313" key="3">
    <source>
        <dbReference type="Proteomes" id="UP000027778"/>
    </source>
</evidence>
<organism evidence="2 3">
    <name type="scientific">Bacillus gaemokensis</name>
    <dbReference type="NCBI Taxonomy" id="574375"/>
    <lineage>
        <taxon>Bacteria</taxon>
        <taxon>Bacillati</taxon>
        <taxon>Bacillota</taxon>
        <taxon>Bacilli</taxon>
        <taxon>Bacillales</taxon>
        <taxon>Bacillaceae</taxon>
        <taxon>Bacillus</taxon>
        <taxon>Bacillus cereus group</taxon>
    </lineage>
</organism>
<comment type="caution">
    <text evidence="2">The sequence shown here is derived from an EMBL/GenBank/DDBJ whole genome shotgun (WGS) entry which is preliminary data.</text>
</comment>
<dbReference type="Proteomes" id="UP000027778">
    <property type="component" value="Unassembled WGS sequence"/>
</dbReference>
<keyword evidence="3" id="KW-1185">Reference proteome</keyword>
<protein>
    <submittedName>
        <fullName evidence="2">Membrane protein</fullName>
    </submittedName>
</protein>
<name>A0A073KFF5_9BACI</name>
<feature type="transmembrane region" description="Helical" evidence="1">
    <location>
        <begin position="7"/>
        <end position="26"/>
    </location>
</feature>
<sequence length="164" mass="18582">MKHMVALLIKYTAISAVLLLILGIFQGVSIPIILFITLVITGVAYLIGDLFILSKYGNTVATIADFGLSFLGIWVLTYLLTNINVTRDITASSFWAALLISVVEILFHIYMKRLVLHEDDHLRGVSNGDHRRYATEFSEEYIEHSKIEKERLSEKVEDPNNKLK</sequence>
<dbReference type="AlphaFoldDB" id="A0A073KFF5"/>
<keyword evidence="1" id="KW-1133">Transmembrane helix</keyword>
<evidence type="ECO:0000313" key="2">
    <source>
        <dbReference type="EMBL" id="KEK25320.1"/>
    </source>
</evidence>
<evidence type="ECO:0000256" key="1">
    <source>
        <dbReference type="SAM" id="Phobius"/>
    </source>
</evidence>
<dbReference type="EMBL" id="JOTM01000002">
    <property type="protein sequence ID" value="KEK25320.1"/>
    <property type="molecule type" value="Genomic_DNA"/>
</dbReference>
<proteinExistence type="predicted"/>
<feature type="transmembrane region" description="Helical" evidence="1">
    <location>
        <begin position="60"/>
        <end position="80"/>
    </location>
</feature>
<dbReference type="OrthoDB" id="2111682at2"/>
<reference evidence="2 3" key="1">
    <citation type="submission" date="2014-06" db="EMBL/GenBank/DDBJ databases">
        <title>Draft genome sequence of Bacillus gaemokensis JCM 15801 (MCCC 1A00707).</title>
        <authorList>
            <person name="Lai Q."/>
            <person name="Liu Y."/>
            <person name="Shao Z."/>
        </authorList>
    </citation>
    <scope>NUCLEOTIDE SEQUENCE [LARGE SCALE GENOMIC DNA]</scope>
    <source>
        <strain evidence="2 3">JCM 15801</strain>
    </source>
</reference>
<dbReference type="InterPro" id="IPR019649">
    <property type="entry name" value="DUF2512"/>
</dbReference>
<dbReference type="Pfam" id="PF10710">
    <property type="entry name" value="DUF2512"/>
    <property type="match status" value="1"/>
</dbReference>
<feature type="transmembrane region" description="Helical" evidence="1">
    <location>
        <begin position="92"/>
        <end position="111"/>
    </location>
</feature>